<proteinExistence type="predicted"/>
<dbReference type="AlphaFoldDB" id="A0A8D8QCW9"/>
<evidence type="ECO:0000313" key="1">
    <source>
        <dbReference type="EMBL" id="CAG6629395.1"/>
    </source>
</evidence>
<sequence>MAPGKKFTPEELIQNEDFLNDLVEKIASKITVALELKIEMLVKKNTSLATENKMLKNRVDELEQYGRRNSVRIFGLSEEPNENAVNTVMKVVKDKLGIQIIKSNIDACHRVGKGTGQKPRAIICKFTSRLIRDDVFFSKKKLAGSNVSIKEDLTRDRMKLYNKVCEKFGFKSVWTLRGNVHLAYKNKKLVFSTEDSFDDWYALEAVNNTDLK</sequence>
<accession>A0A8D8QCW9</accession>
<organism evidence="1">
    <name type="scientific">Cacopsylla melanoneura</name>
    <dbReference type="NCBI Taxonomy" id="428564"/>
    <lineage>
        <taxon>Eukaryota</taxon>
        <taxon>Metazoa</taxon>
        <taxon>Ecdysozoa</taxon>
        <taxon>Arthropoda</taxon>
        <taxon>Hexapoda</taxon>
        <taxon>Insecta</taxon>
        <taxon>Pterygota</taxon>
        <taxon>Neoptera</taxon>
        <taxon>Paraneoptera</taxon>
        <taxon>Hemiptera</taxon>
        <taxon>Sternorrhyncha</taxon>
        <taxon>Psylloidea</taxon>
        <taxon>Psyllidae</taxon>
        <taxon>Psyllinae</taxon>
        <taxon>Cacopsylla</taxon>
    </lineage>
</organism>
<dbReference type="InterPro" id="IPR004244">
    <property type="entry name" value="Transposase_22"/>
</dbReference>
<dbReference type="PANTHER" id="PTHR11505">
    <property type="entry name" value="L1 TRANSPOSABLE ELEMENT-RELATED"/>
    <property type="match status" value="1"/>
</dbReference>
<protein>
    <submittedName>
        <fullName evidence="1">Uncharacterized protein</fullName>
    </submittedName>
</protein>
<dbReference type="EMBL" id="HBUF01404955">
    <property type="protein sequence ID" value="CAG6737829.1"/>
    <property type="molecule type" value="Transcribed_RNA"/>
</dbReference>
<name>A0A8D8QCW9_9HEMI</name>
<dbReference type="EMBL" id="HBUF01070642">
    <property type="protein sequence ID" value="CAG6629395.1"/>
    <property type="molecule type" value="Transcribed_RNA"/>
</dbReference>
<dbReference type="EMBL" id="HBUF01404956">
    <property type="protein sequence ID" value="CAG6737830.1"/>
    <property type="molecule type" value="Transcribed_RNA"/>
</dbReference>
<reference evidence="1" key="1">
    <citation type="submission" date="2021-05" db="EMBL/GenBank/DDBJ databases">
        <authorList>
            <person name="Alioto T."/>
            <person name="Alioto T."/>
            <person name="Gomez Garrido J."/>
        </authorList>
    </citation>
    <scope>NUCLEOTIDE SEQUENCE</scope>
</reference>
<dbReference type="Gene3D" id="3.30.70.1820">
    <property type="entry name" value="L1 transposable element, RRM domain"/>
    <property type="match status" value="1"/>
</dbReference>